<dbReference type="Proteomes" id="UP000433883">
    <property type="component" value="Unassembled WGS sequence"/>
</dbReference>
<organism evidence="1 2">
    <name type="scientific">Venturia inaequalis</name>
    <name type="common">Apple scab fungus</name>
    <dbReference type="NCBI Taxonomy" id="5025"/>
    <lineage>
        <taxon>Eukaryota</taxon>
        <taxon>Fungi</taxon>
        <taxon>Dikarya</taxon>
        <taxon>Ascomycota</taxon>
        <taxon>Pezizomycotina</taxon>
        <taxon>Dothideomycetes</taxon>
        <taxon>Pleosporomycetidae</taxon>
        <taxon>Venturiales</taxon>
        <taxon>Venturiaceae</taxon>
        <taxon>Venturia</taxon>
    </lineage>
</organism>
<dbReference type="EMBL" id="WNWQ01001232">
    <property type="protein sequence ID" value="KAE9961930.1"/>
    <property type="molecule type" value="Genomic_DNA"/>
</dbReference>
<proteinExistence type="predicted"/>
<name>A0A8H3YIP9_VENIN</name>
<reference evidence="1 2" key="1">
    <citation type="submission" date="2019-11" db="EMBL/GenBank/DDBJ databases">
        <title>Venturia inaequalis Genome Resource.</title>
        <authorList>
            <person name="Lichtner F.J."/>
        </authorList>
    </citation>
    <scope>NUCLEOTIDE SEQUENCE [LARGE SCALE GENOMIC DNA]</scope>
    <source>
        <strain evidence="1">Bline_iso_100314</strain>
    </source>
</reference>
<gene>
    <name evidence="1" type="ORF">BLS_001113</name>
</gene>
<comment type="caution">
    <text evidence="1">The sequence shown here is derived from an EMBL/GenBank/DDBJ whole genome shotgun (WGS) entry which is preliminary data.</text>
</comment>
<accession>A0A8H3YIP9</accession>
<sequence length="308" mass="35308">MRVNHQVYEESFYSVWKGTIAAVIENGELRMLSKTYTLSQGNENLSQLREQLQGVNSLVIRIAVGQMISREAELDHKLMLNTLVAALMDNGGVRSWGIVLLSDQRNIARDDDDGETLEDLFAEWMLCCFDDIRGIQEVKLTLRKPFLNITVRLLLNIAEHNLLAGEAMDVIYDEQLQSRFVSLQRTMTSPMPTDAIYTPPMVESFLKYKDMHARLFPMDFQEDDTSIRKLLEDAFTACDNADTAKLSSIVAETKRMYMNARWSNMESIEAMETEARLKIEEMVAKLEEKPGGRRIRRSESTYVSKTLE</sequence>
<protein>
    <submittedName>
        <fullName evidence="1">Uncharacterized protein</fullName>
    </submittedName>
</protein>
<evidence type="ECO:0000313" key="2">
    <source>
        <dbReference type="Proteomes" id="UP000433883"/>
    </source>
</evidence>
<evidence type="ECO:0000313" key="1">
    <source>
        <dbReference type="EMBL" id="KAE9961930.1"/>
    </source>
</evidence>
<dbReference type="AlphaFoldDB" id="A0A8H3YIP9"/>